<accession>A0A6J5WI77</accession>
<evidence type="ECO:0000313" key="2">
    <source>
        <dbReference type="EMBL" id="CAB4299607.1"/>
    </source>
</evidence>
<dbReference type="Proteomes" id="UP000507245">
    <property type="component" value="Unassembled WGS sequence"/>
</dbReference>
<protein>
    <submittedName>
        <fullName evidence="2">Uncharacterized protein</fullName>
    </submittedName>
</protein>
<dbReference type="EMBL" id="CAEKKB010000002">
    <property type="protein sequence ID" value="CAB4299607.1"/>
    <property type="molecule type" value="Genomic_DNA"/>
</dbReference>
<keyword evidence="3" id="KW-1185">Reference proteome</keyword>
<evidence type="ECO:0000313" key="3">
    <source>
        <dbReference type="Proteomes" id="UP000507245"/>
    </source>
</evidence>
<dbReference type="AlphaFoldDB" id="A0A6J5WI77"/>
<feature type="region of interest" description="Disordered" evidence="1">
    <location>
        <begin position="1"/>
        <end position="20"/>
    </location>
</feature>
<name>A0A6J5WI77_PRUAR</name>
<proteinExistence type="predicted"/>
<feature type="compositionally biased region" description="Polar residues" evidence="1">
    <location>
        <begin position="45"/>
        <end position="59"/>
    </location>
</feature>
<feature type="region of interest" description="Disordered" evidence="1">
    <location>
        <begin position="36"/>
        <end position="59"/>
    </location>
</feature>
<evidence type="ECO:0000256" key="1">
    <source>
        <dbReference type="SAM" id="MobiDB-lite"/>
    </source>
</evidence>
<gene>
    <name evidence="2" type="ORF">ORAREDHAP_LOCUS14169</name>
</gene>
<reference evidence="3" key="1">
    <citation type="journal article" date="2020" name="Genome Biol.">
        <title>Gamete binning: chromosome-level and haplotype-resolved genome assembly enabled by high-throughput single-cell sequencing of gamete genomes.</title>
        <authorList>
            <person name="Campoy J.A."/>
            <person name="Sun H."/>
            <person name="Goel M."/>
            <person name="Jiao W.-B."/>
            <person name="Folz-Donahue K."/>
            <person name="Wang N."/>
            <person name="Rubio M."/>
            <person name="Liu C."/>
            <person name="Kukat C."/>
            <person name="Ruiz D."/>
            <person name="Huettel B."/>
            <person name="Schneeberger K."/>
        </authorList>
    </citation>
    <scope>NUCLEOTIDE SEQUENCE [LARGE SCALE GENOMIC DNA]</scope>
    <source>
        <strain evidence="3">cv. Rojo Pasion</strain>
    </source>
</reference>
<sequence>MSDRGIAAAVGQSFSASNSERGLSLGACINHPKELGNPKCGPFGQRQSGPNLSSWNHLL</sequence>
<organism evidence="2 3">
    <name type="scientific">Prunus armeniaca</name>
    <name type="common">Apricot</name>
    <name type="synonym">Armeniaca vulgaris</name>
    <dbReference type="NCBI Taxonomy" id="36596"/>
    <lineage>
        <taxon>Eukaryota</taxon>
        <taxon>Viridiplantae</taxon>
        <taxon>Streptophyta</taxon>
        <taxon>Embryophyta</taxon>
        <taxon>Tracheophyta</taxon>
        <taxon>Spermatophyta</taxon>
        <taxon>Magnoliopsida</taxon>
        <taxon>eudicotyledons</taxon>
        <taxon>Gunneridae</taxon>
        <taxon>Pentapetalae</taxon>
        <taxon>rosids</taxon>
        <taxon>fabids</taxon>
        <taxon>Rosales</taxon>
        <taxon>Rosaceae</taxon>
        <taxon>Amygdaloideae</taxon>
        <taxon>Amygdaleae</taxon>
        <taxon>Prunus</taxon>
    </lineage>
</organism>